<keyword evidence="5" id="KW-1185">Reference proteome</keyword>
<evidence type="ECO:0000259" key="3">
    <source>
        <dbReference type="SMART" id="SM00563"/>
    </source>
</evidence>
<dbReference type="SUPFAM" id="SSF69593">
    <property type="entry name" value="Glycerol-3-phosphate (1)-acyltransferase"/>
    <property type="match status" value="1"/>
</dbReference>
<evidence type="ECO:0000313" key="4">
    <source>
        <dbReference type="EMBL" id="KAF2498836.1"/>
    </source>
</evidence>
<gene>
    <name evidence="4" type="ORF">BU16DRAFT_306484</name>
</gene>
<dbReference type="InterPro" id="IPR002123">
    <property type="entry name" value="Plipid/glycerol_acylTrfase"/>
</dbReference>
<keyword evidence="2" id="KW-0472">Membrane</keyword>
<name>A0A6A6R2W8_9PEZI</name>
<dbReference type="Proteomes" id="UP000799750">
    <property type="component" value="Unassembled WGS sequence"/>
</dbReference>
<dbReference type="Pfam" id="PF01553">
    <property type="entry name" value="Acyltransferase"/>
    <property type="match status" value="1"/>
</dbReference>
<sequence>MPFSPLAQLRGLVLLLPWTAYLLGADVALSLLLPLKLLFPTLVFNASSLIANSVWAWVQRIFVTWNHASIIVSSNQRLPKGESAIVVANHVSWTDFYLIQEVAQRSGMLGRCRWFAKNSLRWVPFLGWGLWAMGMPLVSRNWTRDERELEKVFRGVVQKKWPVSKAPASPPPNTSPAPSGAATTTAPS</sequence>
<evidence type="ECO:0000313" key="5">
    <source>
        <dbReference type="Proteomes" id="UP000799750"/>
    </source>
</evidence>
<feature type="compositionally biased region" description="Low complexity" evidence="1">
    <location>
        <begin position="176"/>
        <end position="188"/>
    </location>
</feature>
<dbReference type="EMBL" id="MU004185">
    <property type="protein sequence ID" value="KAF2498836.1"/>
    <property type="molecule type" value="Genomic_DNA"/>
</dbReference>
<dbReference type="PANTHER" id="PTHR10983">
    <property type="entry name" value="1-ACYLGLYCEROL-3-PHOSPHATE ACYLTRANSFERASE-RELATED"/>
    <property type="match status" value="1"/>
</dbReference>
<dbReference type="OrthoDB" id="189226at2759"/>
<accession>A0A6A6R2W8</accession>
<dbReference type="SMART" id="SM00563">
    <property type="entry name" value="PlsC"/>
    <property type="match status" value="1"/>
</dbReference>
<dbReference type="PANTHER" id="PTHR10983:SF24">
    <property type="entry name" value="1-ACYLGLYCEROL-3-PHOSPHATE O-ACYLTRANSFERASE 3, ISOFORM E-RELATED"/>
    <property type="match status" value="1"/>
</dbReference>
<organism evidence="4 5">
    <name type="scientific">Lophium mytilinum</name>
    <dbReference type="NCBI Taxonomy" id="390894"/>
    <lineage>
        <taxon>Eukaryota</taxon>
        <taxon>Fungi</taxon>
        <taxon>Dikarya</taxon>
        <taxon>Ascomycota</taxon>
        <taxon>Pezizomycotina</taxon>
        <taxon>Dothideomycetes</taxon>
        <taxon>Pleosporomycetidae</taxon>
        <taxon>Mytilinidiales</taxon>
        <taxon>Mytilinidiaceae</taxon>
        <taxon>Lophium</taxon>
    </lineage>
</organism>
<feature type="region of interest" description="Disordered" evidence="1">
    <location>
        <begin position="163"/>
        <end position="188"/>
    </location>
</feature>
<reference evidence="4" key="1">
    <citation type="journal article" date="2020" name="Stud. Mycol.">
        <title>101 Dothideomycetes genomes: a test case for predicting lifestyles and emergence of pathogens.</title>
        <authorList>
            <person name="Haridas S."/>
            <person name="Albert R."/>
            <person name="Binder M."/>
            <person name="Bloem J."/>
            <person name="Labutti K."/>
            <person name="Salamov A."/>
            <person name="Andreopoulos B."/>
            <person name="Baker S."/>
            <person name="Barry K."/>
            <person name="Bills G."/>
            <person name="Bluhm B."/>
            <person name="Cannon C."/>
            <person name="Castanera R."/>
            <person name="Culley D."/>
            <person name="Daum C."/>
            <person name="Ezra D."/>
            <person name="Gonzalez J."/>
            <person name="Henrissat B."/>
            <person name="Kuo A."/>
            <person name="Liang C."/>
            <person name="Lipzen A."/>
            <person name="Lutzoni F."/>
            <person name="Magnuson J."/>
            <person name="Mondo S."/>
            <person name="Nolan M."/>
            <person name="Ohm R."/>
            <person name="Pangilinan J."/>
            <person name="Park H.-J."/>
            <person name="Ramirez L."/>
            <person name="Alfaro M."/>
            <person name="Sun H."/>
            <person name="Tritt A."/>
            <person name="Yoshinaga Y."/>
            <person name="Zwiers L.-H."/>
            <person name="Turgeon B."/>
            <person name="Goodwin S."/>
            <person name="Spatafora J."/>
            <person name="Crous P."/>
            <person name="Grigoriev I."/>
        </authorList>
    </citation>
    <scope>NUCLEOTIDE SEQUENCE</scope>
    <source>
        <strain evidence="4">CBS 269.34</strain>
    </source>
</reference>
<feature type="transmembrane region" description="Helical" evidence="2">
    <location>
        <begin position="12"/>
        <end position="32"/>
    </location>
</feature>
<dbReference type="GO" id="GO:0012505">
    <property type="term" value="C:endomembrane system"/>
    <property type="evidence" value="ECO:0007669"/>
    <property type="project" value="TreeGrafter"/>
</dbReference>
<dbReference type="GO" id="GO:0003841">
    <property type="term" value="F:1-acylglycerol-3-phosphate O-acyltransferase activity"/>
    <property type="evidence" value="ECO:0007669"/>
    <property type="project" value="TreeGrafter"/>
</dbReference>
<evidence type="ECO:0000256" key="1">
    <source>
        <dbReference type="SAM" id="MobiDB-lite"/>
    </source>
</evidence>
<dbReference type="AlphaFoldDB" id="A0A6A6R2W8"/>
<protein>
    <recommendedName>
        <fullName evidence="3">Phospholipid/glycerol acyltransferase domain-containing protein</fullName>
    </recommendedName>
</protein>
<dbReference type="CDD" id="cd07990">
    <property type="entry name" value="LPLAT_LCLAT1-like"/>
    <property type="match status" value="1"/>
</dbReference>
<keyword evidence="2" id="KW-0812">Transmembrane</keyword>
<feature type="domain" description="Phospholipid/glycerol acyltransferase" evidence="3">
    <location>
        <begin position="84"/>
        <end position="187"/>
    </location>
</feature>
<evidence type="ECO:0000256" key="2">
    <source>
        <dbReference type="SAM" id="Phobius"/>
    </source>
</evidence>
<keyword evidence="2" id="KW-1133">Transmembrane helix</keyword>
<proteinExistence type="predicted"/>